<gene>
    <name evidence="2" type="ORF">MCHLO_14890</name>
</gene>
<dbReference type="Gene3D" id="1.20.1280.50">
    <property type="match status" value="1"/>
</dbReference>
<reference evidence="2" key="1">
    <citation type="submission" date="2014-09" db="EMBL/GenBank/DDBJ databases">
        <title>Genome sequence of the luminous mushroom Mycena chlorophos for searching fungal bioluminescence genes.</title>
        <authorList>
            <person name="Tanaka Y."/>
            <person name="Kasuga D."/>
            <person name="Oba Y."/>
            <person name="Hase S."/>
            <person name="Sato K."/>
            <person name="Oba Y."/>
            <person name="Sakakibara Y."/>
        </authorList>
    </citation>
    <scope>NUCLEOTIDE SEQUENCE</scope>
</reference>
<feature type="coiled-coil region" evidence="1">
    <location>
        <begin position="18"/>
        <end position="45"/>
    </location>
</feature>
<organism evidence="2 3">
    <name type="scientific">Mycena chlorophos</name>
    <name type="common">Agaric fungus</name>
    <name type="synonym">Agaricus chlorophos</name>
    <dbReference type="NCBI Taxonomy" id="658473"/>
    <lineage>
        <taxon>Eukaryota</taxon>
        <taxon>Fungi</taxon>
        <taxon>Dikarya</taxon>
        <taxon>Basidiomycota</taxon>
        <taxon>Agaricomycotina</taxon>
        <taxon>Agaricomycetes</taxon>
        <taxon>Agaricomycetidae</taxon>
        <taxon>Agaricales</taxon>
        <taxon>Marasmiineae</taxon>
        <taxon>Mycenaceae</taxon>
        <taxon>Mycena</taxon>
    </lineage>
</organism>
<evidence type="ECO:0000256" key="1">
    <source>
        <dbReference type="SAM" id="Coils"/>
    </source>
</evidence>
<sequence>MATPESIRAEMNHLSWEISQLETEVSQRIAELSRLKDQLRQLDDRLQASTTFPFDRLPAELLSEIFIHSTLSPLDDLDIAVTESDHIALLLTQICRHWRAVALQTPPLWAAIAFTIEGTGRGTLEAPTFQRSAEKLDVFAHRAGACLLNVDMTVGPDLNVPAADLELFIHCFRRHAPKIHTLTVYGVDEIALFGRRDDWDFSALTNLKLINTLGIRRLQPTAMFASAPSLRNLSISEVPASEVDVPWSQIVDFHGRHQSLADFRYLLSAAKNLLSARITLTPNARFQNTTHPELVHSSLQQLSLRECYDPEIDCLALEHFAFPALRELHLSAEDSVSRELDAPDDVLPDILPHVPLASFLARSPLLSTLRLKTMWSRRSFSPLYQNTHNLTSLQIVPALTPRMVETFFDELRVLQTQSTPALPQLSRIDLKVDVTQTASDDYYYSAHDPTAVFARVLESAAKTVSWRHAQAESLPADAPNRPCAITSLKLVTTSYSDSVPVYRSSPALMEEFEALKQSGLDLFIGAAEGRVI</sequence>
<dbReference type="Proteomes" id="UP000815677">
    <property type="component" value="Unassembled WGS sequence"/>
</dbReference>
<name>A0ABQ0M598_MYCCL</name>
<evidence type="ECO:0000313" key="2">
    <source>
        <dbReference type="EMBL" id="GAT58457.1"/>
    </source>
</evidence>
<dbReference type="InterPro" id="IPR032675">
    <property type="entry name" value="LRR_dom_sf"/>
</dbReference>
<keyword evidence="3" id="KW-1185">Reference proteome</keyword>
<dbReference type="SUPFAM" id="SSF52047">
    <property type="entry name" value="RNI-like"/>
    <property type="match status" value="1"/>
</dbReference>
<accession>A0ABQ0M598</accession>
<keyword evidence="1" id="KW-0175">Coiled coil</keyword>
<proteinExistence type="predicted"/>
<protein>
    <recommendedName>
        <fullName evidence="4">F-box domain-containing protein</fullName>
    </recommendedName>
</protein>
<evidence type="ECO:0000313" key="3">
    <source>
        <dbReference type="Proteomes" id="UP000815677"/>
    </source>
</evidence>
<dbReference type="Gene3D" id="3.80.10.10">
    <property type="entry name" value="Ribonuclease Inhibitor"/>
    <property type="match status" value="1"/>
</dbReference>
<dbReference type="EMBL" id="DF849702">
    <property type="protein sequence ID" value="GAT58457.1"/>
    <property type="molecule type" value="Genomic_DNA"/>
</dbReference>
<evidence type="ECO:0008006" key="4">
    <source>
        <dbReference type="Google" id="ProtNLM"/>
    </source>
</evidence>